<keyword evidence="6" id="KW-0347">Helicase</keyword>
<dbReference type="CDD" id="cd16448">
    <property type="entry name" value="RING-H2"/>
    <property type="match status" value="1"/>
</dbReference>
<dbReference type="SUPFAM" id="SSF57850">
    <property type="entry name" value="RING/U-box"/>
    <property type="match status" value="1"/>
</dbReference>
<keyword evidence="3" id="KW-0547">Nucleotide-binding</keyword>
<keyword evidence="5" id="KW-0378">Hydrolase</keyword>
<evidence type="ECO:0000313" key="14">
    <source>
        <dbReference type="EMBL" id="KAL3778361.1"/>
    </source>
</evidence>
<gene>
    <name evidence="14" type="ORF">ACHAW5_008304</name>
</gene>
<dbReference type="Proteomes" id="UP001530315">
    <property type="component" value="Unassembled WGS sequence"/>
</dbReference>
<dbReference type="Gene3D" id="3.30.70.2330">
    <property type="match status" value="1"/>
</dbReference>
<dbReference type="InterPro" id="IPR001650">
    <property type="entry name" value="Helicase_C-like"/>
</dbReference>
<dbReference type="CDD" id="cd18793">
    <property type="entry name" value="SF2_C_SNF"/>
    <property type="match status" value="1"/>
</dbReference>
<dbReference type="PROSITE" id="PS50089">
    <property type="entry name" value="ZF_RING_2"/>
    <property type="match status" value="1"/>
</dbReference>
<keyword evidence="15" id="KW-1185">Reference proteome</keyword>
<dbReference type="Pfam" id="PF08797">
    <property type="entry name" value="HIRAN"/>
    <property type="match status" value="1"/>
</dbReference>
<keyword evidence="2" id="KW-0479">Metal-binding</keyword>
<evidence type="ECO:0000259" key="13">
    <source>
        <dbReference type="PROSITE" id="PS51194"/>
    </source>
</evidence>
<evidence type="ECO:0000256" key="8">
    <source>
        <dbReference type="ARBA" id="ARBA00022840"/>
    </source>
</evidence>
<evidence type="ECO:0000256" key="1">
    <source>
        <dbReference type="ARBA" id="ARBA00004123"/>
    </source>
</evidence>
<dbReference type="GO" id="GO:0008270">
    <property type="term" value="F:zinc ion binding"/>
    <property type="evidence" value="ECO:0007669"/>
    <property type="project" value="UniProtKB-KW"/>
</dbReference>
<dbReference type="InterPro" id="IPR038718">
    <property type="entry name" value="SNF2-like_sf"/>
</dbReference>
<dbReference type="InterPro" id="IPR013083">
    <property type="entry name" value="Znf_RING/FYVE/PHD"/>
</dbReference>
<dbReference type="Pfam" id="PF00271">
    <property type="entry name" value="Helicase_C"/>
    <property type="match status" value="1"/>
</dbReference>
<evidence type="ECO:0000256" key="7">
    <source>
        <dbReference type="ARBA" id="ARBA00022833"/>
    </source>
</evidence>
<feature type="domain" description="RING-type" evidence="11">
    <location>
        <begin position="652"/>
        <end position="694"/>
    </location>
</feature>
<dbReference type="InterPro" id="IPR014001">
    <property type="entry name" value="Helicase_ATP-bd"/>
</dbReference>
<reference evidence="14 15" key="1">
    <citation type="submission" date="2024-10" db="EMBL/GenBank/DDBJ databases">
        <title>Updated reference genomes for cyclostephanoid diatoms.</title>
        <authorList>
            <person name="Roberts W.R."/>
            <person name="Alverson A.J."/>
        </authorList>
    </citation>
    <scope>NUCLEOTIDE SEQUENCE [LARGE SCALE GENOMIC DNA]</scope>
    <source>
        <strain evidence="14 15">AJA276-08</strain>
    </source>
</reference>
<dbReference type="InterPro" id="IPR017907">
    <property type="entry name" value="Znf_RING_CS"/>
</dbReference>
<dbReference type="SMART" id="SM00910">
    <property type="entry name" value="HIRAN"/>
    <property type="match status" value="1"/>
</dbReference>
<evidence type="ECO:0000256" key="5">
    <source>
        <dbReference type="ARBA" id="ARBA00022801"/>
    </source>
</evidence>
<dbReference type="AlphaFoldDB" id="A0ABD3NSP5"/>
<evidence type="ECO:0000256" key="3">
    <source>
        <dbReference type="ARBA" id="ARBA00022741"/>
    </source>
</evidence>
<dbReference type="PROSITE" id="PS51194">
    <property type="entry name" value="HELICASE_CTER"/>
    <property type="match status" value="1"/>
</dbReference>
<evidence type="ECO:0000259" key="11">
    <source>
        <dbReference type="PROSITE" id="PS50089"/>
    </source>
</evidence>
<protein>
    <submittedName>
        <fullName evidence="14">Uncharacterized protein</fullName>
    </submittedName>
</protein>
<dbReference type="SUPFAM" id="SSF52540">
    <property type="entry name" value="P-loop containing nucleoside triphosphate hydrolases"/>
    <property type="match status" value="2"/>
</dbReference>
<dbReference type="CDD" id="cd18008">
    <property type="entry name" value="DEXDc_SHPRH-like"/>
    <property type="match status" value="1"/>
</dbReference>
<sequence length="905" mass="99896">MSSSSTSSLVSDDYADEAETRNDDLDDHLVGSGEYQIVGIRYYDGVAHPGEYVVLVREPNNPYDRNAIRVDNLRGEKVGHVKATMARLLAGVMDGRRDVRIEGTIPRGGNSFTLPLLLEYYAVDATEERARTVARDISARLRGDHCFRLTPGFGGTDAAASSSKSSPSRSPPKVAVATRKLDWNAQQDALDKMFDVTLKEQYADLPDVAMPDCLRGIALMDYQIRGIKWLVKRETVAAPAPFYRRVEENGRPMYLCEITQSSQATPPSPIRGSILADEMGLGKSIQTIALVLLAPPAGVVYGSGLPPMPPSAPTTTKRCTLIVCPVSVLSNWTDQVSTFVHPGVLSVELYHGPNRHAVLSLVRSGSVDVLLASYNTLAADFDGTEVGGGGDAASEKKNKKKRSRRESIFDIEFHRIVLDEAHTIRNSKTRSFNAACLIKADRKLALSGTPFVNSSDDIYSLLAFLGVEPLNEKSIFARAITQPIKNGDEIGLTRLRTTMGSLSLRRSKHNINVKIVDKEVRLCSVEFMDDAHKRVYDARLLDDVTIVTIVTLAVQLHRLFGTVRVAMEAILGVDDSKALKNYSIIFEKLLRLRQACCSGLLLTPERRDLAIKLWDEMNSKKSNKKLSAEEGLALLEKLKGAFSEAADTLPECGICLMEMEESDGTVLAKCGHVFCKLCIQQVLSKSNRKCPYCRASFEECDIIDMIQAKKAACDQASEVNPAGDIEFGIPPKIQALLQAIEGMHVDEKGVIFSQFTSHLNVIGEALQEAGHTFVRIDGSVSAPRRIAAISSFNSNDMDAPRFILCSLLASGTGINLTRANWCFMMDVWWNEAVETQAMDRIHRISQTRYVRVLRFVMKDSIEERIIKVQERKSLQAKGALQRLNGEEKRKALLGDLRGLLEIKEG</sequence>
<dbReference type="Gene3D" id="3.40.50.10810">
    <property type="entry name" value="Tandem AAA-ATPase domain"/>
    <property type="match status" value="1"/>
</dbReference>
<evidence type="ECO:0000256" key="9">
    <source>
        <dbReference type="ARBA" id="ARBA00023242"/>
    </source>
</evidence>
<comment type="subcellular location">
    <subcellularLocation>
        <location evidence="1">Nucleus</location>
    </subcellularLocation>
</comment>
<dbReference type="InterPro" id="IPR049730">
    <property type="entry name" value="SNF2/RAD54-like_C"/>
</dbReference>
<dbReference type="InterPro" id="IPR000330">
    <property type="entry name" value="SNF2_N"/>
</dbReference>
<keyword evidence="8" id="KW-0067">ATP-binding</keyword>
<proteinExistence type="predicted"/>
<dbReference type="Pfam" id="PF13639">
    <property type="entry name" value="zf-RING_2"/>
    <property type="match status" value="1"/>
</dbReference>
<dbReference type="EMBL" id="JALLAZ020001223">
    <property type="protein sequence ID" value="KAL3778361.1"/>
    <property type="molecule type" value="Genomic_DNA"/>
</dbReference>
<dbReference type="InterPro" id="IPR001841">
    <property type="entry name" value="Znf_RING"/>
</dbReference>
<dbReference type="PANTHER" id="PTHR45626:SF17">
    <property type="entry name" value="HELICASE-LIKE TRANSCRIPTION FACTOR"/>
    <property type="match status" value="1"/>
</dbReference>
<evidence type="ECO:0000313" key="15">
    <source>
        <dbReference type="Proteomes" id="UP001530315"/>
    </source>
</evidence>
<keyword evidence="7" id="KW-0862">Zinc</keyword>
<feature type="domain" description="Helicase ATP-binding" evidence="12">
    <location>
        <begin position="264"/>
        <end position="468"/>
    </location>
</feature>
<evidence type="ECO:0000259" key="12">
    <source>
        <dbReference type="PROSITE" id="PS51192"/>
    </source>
</evidence>
<organism evidence="14 15">
    <name type="scientific">Stephanodiscus triporus</name>
    <dbReference type="NCBI Taxonomy" id="2934178"/>
    <lineage>
        <taxon>Eukaryota</taxon>
        <taxon>Sar</taxon>
        <taxon>Stramenopiles</taxon>
        <taxon>Ochrophyta</taxon>
        <taxon>Bacillariophyta</taxon>
        <taxon>Coscinodiscophyceae</taxon>
        <taxon>Thalassiosirophycidae</taxon>
        <taxon>Stephanodiscales</taxon>
        <taxon>Stephanodiscaceae</taxon>
        <taxon>Stephanodiscus</taxon>
    </lineage>
</organism>
<feature type="domain" description="Helicase C-terminal" evidence="13">
    <location>
        <begin position="732"/>
        <end position="891"/>
    </location>
</feature>
<keyword evidence="4 10" id="KW-0863">Zinc-finger</keyword>
<dbReference type="PROSITE" id="PS00518">
    <property type="entry name" value="ZF_RING_1"/>
    <property type="match status" value="1"/>
</dbReference>
<dbReference type="Gene3D" id="3.40.50.300">
    <property type="entry name" value="P-loop containing nucleotide triphosphate hydrolases"/>
    <property type="match status" value="1"/>
</dbReference>
<name>A0ABD3NSP5_9STRA</name>
<dbReference type="InterPro" id="IPR014905">
    <property type="entry name" value="HIRAN"/>
</dbReference>
<dbReference type="GO" id="GO:0016787">
    <property type="term" value="F:hydrolase activity"/>
    <property type="evidence" value="ECO:0007669"/>
    <property type="project" value="UniProtKB-KW"/>
</dbReference>
<dbReference type="InterPro" id="IPR027417">
    <property type="entry name" value="P-loop_NTPase"/>
</dbReference>
<dbReference type="SMART" id="SM00490">
    <property type="entry name" value="HELICc"/>
    <property type="match status" value="1"/>
</dbReference>
<dbReference type="PROSITE" id="PS51192">
    <property type="entry name" value="HELICASE_ATP_BIND_1"/>
    <property type="match status" value="1"/>
</dbReference>
<dbReference type="GO" id="GO:0005634">
    <property type="term" value="C:nucleus"/>
    <property type="evidence" value="ECO:0007669"/>
    <property type="project" value="UniProtKB-SubCell"/>
</dbReference>
<dbReference type="SMART" id="SM00487">
    <property type="entry name" value="DEXDc"/>
    <property type="match status" value="1"/>
</dbReference>
<dbReference type="InterPro" id="IPR050628">
    <property type="entry name" value="SNF2_RAD54_helicase_TF"/>
</dbReference>
<accession>A0ABD3NSP5</accession>
<evidence type="ECO:0000256" key="10">
    <source>
        <dbReference type="PROSITE-ProRule" id="PRU00175"/>
    </source>
</evidence>
<evidence type="ECO:0000256" key="4">
    <source>
        <dbReference type="ARBA" id="ARBA00022771"/>
    </source>
</evidence>
<dbReference type="Gene3D" id="3.30.40.10">
    <property type="entry name" value="Zinc/RING finger domain, C3HC4 (zinc finger)"/>
    <property type="match status" value="1"/>
</dbReference>
<dbReference type="GO" id="GO:0005524">
    <property type="term" value="F:ATP binding"/>
    <property type="evidence" value="ECO:0007669"/>
    <property type="project" value="UniProtKB-KW"/>
</dbReference>
<evidence type="ECO:0000256" key="2">
    <source>
        <dbReference type="ARBA" id="ARBA00022723"/>
    </source>
</evidence>
<keyword evidence="9" id="KW-0539">Nucleus</keyword>
<dbReference type="Pfam" id="PF00176">
    <property type="entry name" value="SNF2-rel_dom"/>
    <property type="match status" value="1"/>
</dbReference>
<dbReference type="SMART" id="SM00184">
    <property type="entry name" value="RING"/>
    <property type="match status" value="1"/>
</dbReference>
<comment type="caution">
    <text evidence="14">The sequence shown here is derived from an EMBL/GenBank/DDBJ whole genome shotgun (WGS) entry which is preliminary data.</text>
</comment>
<dbReference type="PANTHER" id="PTHR45626">
    <property type="entry name" value="TRANSCRIPTION TERMINATION FACTOR 2-RELATED"/>
    <property type="match status" value="1"/>
</dbReference>
<dbReference type="GO" id="GO:0004386">
    <property type="term" value="F:helicase activity"/>
    <property type="evidence" value="ECO:0007669"/>
    <property type="project" value="UniProtKB-KW"/>
</dbReference>
<evidence type="ECO:0000256" key="6">
    <source>
        <dbReference type="ARBA" id="ARBA00022806"/>
    </source>
</evidence>